<geneLocation type="plasmid" evidence="1">
    <name>unnamed1</name>
</geneLocation>
<reference evidence="1 2" key="1">
    <citation type="submission" date="2019-08" db="EMBL/GenBank/DDBJ databases">
        <title>Draft genome sequence of Chryseobacterium sp. Gsoil 183.</title>
        <authorList>
            <person name="Im W.-T."/>
        </authorList>
    </citation>
    <scope>NUCLEOTIDE SEQUENCE [LARGE SCALE GENOMIC DNA]</scope>
    <source>
        <strain evidence="1 2">Gsoil 183</strain>
        <plasmid evidence="1">unnamed1</plasmid>
    </source>
</reference>
<evidence type="ECO:0000313" key="2">
    <source>
        <dbReference type="Proteomes" id="UP000323884"/>
    </source>
</evidence>
<name>A0A5D9A0R5_9FLAO</name>
<dbReference type="RefSeq" id="WP_149387133.1">
    <property type="nucleotide sequence ID" value="NZ_VTRU01000001.1"/>
</dbReference>
<keyword evidence="2" id="KW-1185">Reference proteome</keyword>
<dbReference type="EMBL" id="VTRU01000001">
    <property type="protein sequence ID" value="TZG00097.1"/>
    <property type="molecule type" value="Genomic_DNA"/>
</dbReference>
<sequence>MTHSVLTKVTNKIYKGQKFYMYKNTEPKITTLTEVEAIKLKELLDKYPNIFTETEVIPRSKQEIKLLLPEDFLEQDGQPLTFDFGHVEEDCTDLLDQLEDNFDDAIIGIDREETVKQTFKN</sequence>
<organism evidence="1 2">
    <name type="scientific">Chryseobacterium panacisoli</name>
    <dbReference type="NCBI Taxonomy" id="1807141"/>
    <lineage>
        <taxon>Bacteria</taxon>
        <taxon>Pseudomonadati</taxon>
        <taxon>Bacteroidota</taxon>
        <taxon>Flavobacteriia</taxon>
        <taxon>Flavobacteriales</taxon>
        <taxon>Weeksellaceae</taxon>
        <taxon>Chryseobacterium group</taxon>
        <taxon>Chryseobacterium</taxon>
    </lineage>
</organism>
<comment type="caution">
    <text evidence="1">The sequence shown here is derived from an EMBL/GenBank/DDBJ whole genome shotgun (WGS) entry which is preliminary data.</text>
</comment>
<accession>A0A5D9A0R5</accession>
<evidence type="ECO:0000313" key="1">
    <source>
        <dbReference type="EMBL" id="TZG00097.1"/>
    </source>
</evidence>
<keyword evidence="1" id="KW-0614">Plasmid</keyword>
<protein>
    <submittedName>
        <fullName evidence="1">Uncharacterized protein</fullName>
    </submittedName>
</protein>
<dbReference type="Proteomes" id="UP000323884">
    <property type="component" value="Unassembled WGS sequence"/>
</dbReference>
<proteinExistence type="predicted"/>
<gene>
    <name evidence="1" type="ORF">FW781_09265</name>
</gene>
<dbReference type="AlphaFoldDB" id="A0A5D9A0R5"/>